<dbReference type="SUPFAM" id="SSF143100">
    <property type="entry name" value="TTHA1013/TTHA0281-like"/>
    <property type="match status" value="1"/>
</dbReference>
<proteinExistence type="predicted"/>
<evidence type="ECO:0000313" key="1">
    <source>
        <dbReference type="EMBL" id="SBW18048.1"/>
    </source>
</evidence>
<dbReference type="Proteomes" id="UP000199013">
    <property type="component" value="Unassembled WGS sequence"/>
</dbReference>
<gene>
    <name evidence="1" type="ORF">FDG2_0486</name>
</gene>
<evidence type="ECO:0000313" key="2">
    <source>
        <dbReference type="Proteomes" id="UP000199013"/>
    </source>
</evidence>
<dbReference type="EMBL" id="FLUV01000194">
    <property type="protein sequence ID" value="SBW18048.1"/>
    <property type="molecule type" value="Genomic_DNA"/>
</dbReference>
<reference evidence="2" key="1">
    <citation type="submission" date="2016-02" db="EMBL/GenBank/DDBJ databases">
        <authorList>
            <person name="Wibberg D."/>
        </authorList>
    </citation>
    <scope>NUCLEOTIDE SEQUENCE [LARGE SCALE GENOMIC DNA]</scope>
</reference>
<protein>
    <recommendedName>
        <fullName evidence="3">HicB-like antitoxin of toxin-antitoxin system domain-containing protein</fullName>
    </recommendedName>
</protein>
<sequence length="86" mass="9194">MEHAEAPNHAGWRRTVGGMKRMVQIPYELEQTEDGTWAAHASFPSGGAHGLGDTPEDAVADLYEAVSLVIEELGVPPVLTIVQDVA</sequence>
<organism evidence="1 2">
    <name type="scientific">Candidatus Protofrankia californiensis</name>
    <dbReference type="NCBI Taxonomy" id="1839754"/>
    <lineage>
        <taxon>Bacteria</taxon>
        <taxon>Bacillati</taxon>
        <taxon>Actinomycetota</taxon>
        <taxon>Actinomycetes</taxon>
        <taxon>Frankiales</taxon>
        <taxon>Frankiaceae</taxon>
        <taxon>Protofrankia</taxon>
    </lineage>
</organism>
<dbReference type="InterPro" id="IPR035069">
    <property type="entry name" value="TTHA1013/TTHA0281-like"/>
</dbReference>
<name>A0A1C3NTQ2_9ACTN</name>
<keyword evidence="2" id="KW-1185">Reference proteome</keyword>
<evidence type="ECO:0008006" key="3">
    <source>
        <dbReference type="Google" id="ProtNLM"/>
    </source>
</evidence>
<dbReference type="AlphaFoldDB" id="A0A1C3NTQ2"/>
<accession>A0A1C3NTQ2</accession>